<evidence type="ECO:0000313" key="2">
    <source>
        <dbReference type="EMBL" id="GMA23836.1"/>
    </source>
</evidence>
<sequence length="80" mass="8786">MTAQQTPAPSHEPFTVTRTERRPGAWLRFVPLFVLFVVGMFLMGAGASWGDDGNGNAWVFSLGLVVACSPFFVGMTFHKH</sequence>
<name>A0ABQ6I0R6_9MICO</name>
<reference evidence="3" key="1">
    <citation type="journal article" date="2019" name="Int. J. Syst. Evol. Microbiol.">
        <title>The Global Catalogue of Microorganisms (GCM) 10K type strain sequencing project: providing services to taxonomists for standard genome sequencing and annotation.</title>
        <authorList>
            <consortium name="The Broad Institute Genomics Platform"/>
            <consortium name="The Broad Institute Genome Sequencing Center for Infectious Disease"/>
            <person name="Wu L."/>
            <person name="Ma J."/>
        </authorList>
    </citation>
    <scope>NUCLEOTIDE SEQUENCE [LARGE SCALE GENOMIC DNA]</scope>
    <source>
        <strain evidence="3">NBRC 106348</strain>
    </source>
</reference>
<gene>
    <name evidence="2" type="ORF">GCM10025864_15950</name>
</gene>
<dbReference type="Proteomes" id="UP001157091">
    <property type="component" value="Unassembled WGS sequence"/>
</dbReference>
<feature type="transmembrane region" description="Helical" evidence="1">
    <location>
        <begin position="25"/>
        <end position="45"/>
    </location>
</feature>
<feature type="transmembrane region" description="Helical" evidence="1">
    <location>
        <begin position="57"/>
        <end position="77"/>
    </location>
</feature>
<proteinExistence type="predicted"/>
<organism evidence="2 3">
    <name type="scientific">Luteimicrobium album</name>
    <dbReference type="NCBI Taxonomy" id="1054550"/>
    <lineage>
        <taxon>Bacteria</taxon>
        <taxon>Bacillati</taxon>
        <taxon>Actinomycetota</taxon>
        <taxon>Actinomycetes</taxon>
        <taxon>Micrococcales</taxon>
        <taxon>Luteimicrobium</taxon>
    </lineage>
</organism>
<evidence type="ECO:0000256" key="1">
    <source>
        <dbReference type="SAM" id="Phobius"/>
    </source>
</evidence>
<evidence type="ECO:0000313" key="3">
    <source>
        <dbReference type="Proteomes" id="UP001157091"/>
    </source>
</evidence>
<keyword evidence="1" id="KW-0812">Transmembrane</keyword>
<comment type="caution">
    <text evidence="2">The sequence shown here is derived from an EMBL/GenBank/DDBJ whole genome shotgun (WGS) entry which is preliminary data.</text>
</comment>
<accession>A0ABQ6I0R6</accession>
<keyword evidence="1" id="KW-1133">Transmembrane helix</keyword>
<dbReference type="RefSeq" id="WP_284292749.1">
    <property type="nucleotide sequence ID" value="NZ_BSUK01000001.1"/>
</dbReference>
<protein>
    <submittedName>
        <fullName evidence="2">Uncharacterized protein</fullName>
    </submittedName>
</protein>
<keyword evidence="1" id="KW-0472">Membrane</keyword>
<keyword evidence="3" id="KW-1185">Reference proteome</keyword>
<dbReference type="EMBL" id="BSUK01000001">
    <property type="protein sequence ID" value="GMA23836.1"/>
    <property type="molecule type" value="Genomic_DNA"/>
</dbReference>